<dbReference type="GeneID" id="100376482"/>
<dbReference type="SUPFAM" id="SSF57716">
    <property type="entry name" value="Glucocorticoid receptor-like (DNA-binding domain)"/>
    <property type="match status" value="1"/>
</dbReference>
<gene>
    <name evidence="8" type="primary">LOC100376482</name>
</gene>
<dbReference type="PANTHER" id="PTHR31751:SF42">
    <property type="entry name" value="PROTEIN CBG10204"/>
    <property type="match status" value="1"/>
</dbReference>
<keyword evidence="2 5" id="KW-0863">Zinc-finger</keyword>
<dbReference type="Proteomes" id="UP000694865">
    <property type="component" value="Unplaced"/>
</dbReference>
<keyword evidence="3" id="KW-0862">Zinc</keyword>
<dbReference type="PANTHER" id="PTHR31751">
    <property type="entry name" value="SI:CH211-108C17.2-RELATED-RELATED"/>
    <property type="match status" value="1"/>
</dbReference>
<dbReference type="PROSITE" id="PS50950">
    <property type="entry name" value="ZF_THAP"/>
    <property type="match status" value="1"/>
</dbReference>
<evidence type="ECO:0000313" key="8">
    <source>
        <dbReference type="RefSeq" id="XP_002737779.1"/>
    </source>
</evidence>
<evidence type="ECO:0000313" key="7">
    <source>
        <dbReference type="Proteomes" id="UP000694865"/>
    </source>
</evidence>
<dbReference type="RefSeq" id="XP_002737779.1">
    <property type="nucleotide sequence ID" value="XM_002737733.2"/>
</dbReference>
<protein>
    <submittedName>
        <fullName evidence="8">Uncharacterized protein LOC100376482</fullName>
    </submittedName>
</protein>
<evidence type="ECO:0000259" key="6">
    <source>
        <dbReference type="PROSITE" id="PS50950"/>
    </source>
</evidence>
<dbReference type="InterPro" id="IPR006612">
    <property type="entry name" value="THAP_Znf"/>
</dbReference>
<evidence type="ECO:0000256" key="3">
    <source>
        <dbReference type="ARBA" id="ARBA00022833"/>
    </source>
</evidence>
<name>A0ABM0GUR7_SACKO</name>
<keyword evidence="1" id="KW-0479">Metal-binding</keyword>
<dbReference type="SMART" id="SM00692">
    <property type="entry name" value="DM3"/>
    <property type="match status" value="1"/>
</dbReference>
<evidence type="ECO:0000256" key="1">
    <source>
        <dbReference type="ARBA" id="ARBA00022723"/>
    </source>
</evidence>
<evidence type="ECO:0000256" key="2">
    <source>
        <dbReference type="ARBA" id="ARBA00022771"/>
    </source>
</evidence>
<evidence type="ECO:0000256" key="5">
    <source>
        <dbReference type="PROSITE-ProRule" id="PRU00309"/>
    </source>
</evidence>
<evidence type="ECO:0000256" key="4">
    <source>
        <dbReference type="ARBA" id="ARBA00023125"/>
    </source>
</evidence>
<reference evidence="8" key="1">
    <citation type="submission" date="2025-08" db="UniProtKB">
        <authorList>
            <consortium name="RefSeq"/>
        </authorList>
    </citation>
    <scope>IDENTIFICATION</scope>
    <source>
        <tissue evidence="8">Testes</tissue>
    </source>
</reference>
<feature type="domain" description="THAP-type" evidence="6">
    <location>
        <begin position="8"/>
        <end position="99"/>
    </location>
</feature>
<keyword evidence="4 5" id="KW-0238">DNA-binding</keyword>
<sequence length="766" mass="86518">MSSGCDRRGKRCVAFGCWNTNLDGVSLHAFPLDRPSLSKLWTKFVRVKRAKWHGRTKHSVLCSVHFTDECYPAKYKFMRAMGQVPGRKTLHKDAVPTIHTGVLAESISNKTDTSQAYPAVSTPKRPRIAFLKRENARVTLQYSEDTHDEDTSHQVQDTDSLTDSSIQTLTKAKTVRTYGTQISYKQPNKRSVHVQVRPFGSNKVCQTEMLHPPERRSVQVQCDLLKPNQTIQVQEPPPDNELDTTWSSLESNATTDSDETYEQSECESQASCSSADDWCMQKNRFFVAGEAQLMNLFHTCTRCSSPTLGEITHICGTMVRVEQNCVFCGLSTKWNSQSMIGSIPSGNLRLSCGILLAGALASKTLRVLQFMNMPSISTDTFMKHQRYYLQPAVMEVWGNMRGKYIDDALQNGRSLCIGGDGRCDTPGHSAKFGSYSVMDLDNGTMIDIQLVQSNEVKSSCHMEKEGLARSVAYLQGQGINIYKIVTDRHVQIIKWVRENMTDTQHCVDVWHVAKGLQKKMLALSKEKECGILQDWIKSVTNHLYWTAASTPDGNGDLMMDKWTSVGNHIQNIHEGHGTFFPRCEHDDLTRQERRKRWLKPGTKPLEKLITLLNSRQMKKDIPKLSTIQQTSELEGYHSVVNQFAPKMHGFSYNGMMCRLVLAAMHYNENGGRHAAVTKQGNPCYKITYPKFKKGSYTVRQVKTEPTFNYVQNVTTNVTARVVKCTMSQAKGDVLNKVPPALCSEFKRPNKVVAVSDFQSRFFNQHN</sequence>
<keyword evidence="7" id="KW-1185">Reference proteome</keyword>
<organism evidence="7 8">
    <name type="scientific">Saccoglossus kowalevskii</name>
    <name type="common">Acorn worm</name>
    <dbReference type="NCBI Taxonomy" id="10224"/>
    <lineage>
        <taxon>Eukaryota</taxon>
        <taxon>Metazoa</taxon>
        <taxon>Hemichordata</taxon>
        <taxon>Enteropneusta</taxon>
        <taxon>Harrimaniidae</taxon>
        <taxon>Saccoglossus</taxon>
    </lineage>
</organism>
<proteinExistence type="predicted"/>
<accession>A0ABM0GUR7</accession>
<dbReference type="Pfam" id="PF05485">
    <property type="entry name" value="THAP"/>
    <property type="match status" value="1"/>
</dbReference>
<dbReference type="SMART" id="SM00980">
    <property type="entry name" value="THAP"/>
    <property type="match status" value="1"/>
</dbReference>